<evidence type="ECO:0000256" key="1">
    <source>
        <dbReference type="ARBA" id="ARBA00022574"/>
    </source>
</evidence>
<evidence type="ECO:0000256" key="3">
    <source>
        <dbReference type="PROSITE-ProRule" id="PRU00221"/>
    </source>
</evidence>
<keyword evidence="2" id="KW-0677">Repeat</keyword>
<dbReference type="STRING" id="983506.L8WGW0"/>
<dbReference type="HOGENOM" id="CLU_000288_57_18_1"/>
<dbReference type="SUPFAM" id="SSF50978">
    <property type="entry name" value="WD40 repeat-like"/>
    <property type="match status" value="1"/>
</dbReference>
<dbReference type="EMBL" id="AFRT01004737">
    <property type="protein sequence ID" value="ELU35962.1"/>
    <property type="molecule type" value="Genomic_DNA"/>
</dbReference>
<dbReference type="OMA" id="NTYERIH"/>
<dbReference type="InterPro" id="IPR001680">
    <property type="entry name" value="WD40_rpt"/>
</dbReference>
<dbReference type="GO" id="GO:1990234">
    <property type="term" value="C:transferase complex"/>
    <property type="evidence" value="ECO:0007669"/>
    <property type="project" value="UniProtKB-ARBA"/>
</dbReference>
<dbReference type="PROSITE" id="PS50082">
    <property type="entry name" value="WD_REPEATS_2"/>
    <property type="match status" value="3"/>
</dbReference>
<dbReference type="PANTHER" id="PTHR22847">
    <property type="entry name" value="WD40 REPEAT PROTEIN"/>
    <property type="match status" value="1"/>
</dbReference>
<dbReference type="PANTHER" id="PTHR22847:SF637">
    <property type="entry name" value="WD REPEAT DOMAIN 5B"/>
    <property type="match status" value="1"/>
</dbReference>
<feature type="repeat" description="WD" evidence="3">
    <location>
        <begin position="192"/>
        <end position="224"/>
    </location>
</feature>
<dbReference type="Proteomes" id="UP000011668">
    <property type="component" value="Unassembled WGS sequence"/>
</dbReference>
<feature type="repeat" description="WD" evidence="3">
    <location>
        <begin position="58"/>
        <end position="84"/>
    </location>
</feature>
<feature type="repeat" description="WD" evidence="3">
    <location>
        <begin position="147"/>
        <end position="188"/>
    </location>
</feature>
<gene>
    <name evidence="4" type="ORF">AG1IA_10008</name>
</gene>
<evidence type="ECO:0000256" key="2">
    <source>
        <dbReference type="ARBA" id="ARBA00022737"/>
    </source>
</evidence>
<dbReference type="PROSITE" id="PS50294">
    <property type="entry name" value="WD_REPEATS_REGION"/>
    <property type="match status" value="3"/>
</dbReference>
<evidence type="ECO:0000313" key="5">
    <source>
        <dbReference type="Proteomes" id="UP000011668"/>
    </source>
</evidence>
<dbReference type="SMART" id="SM00320">
    <property type="entry name" value="WD40"/>
    <property type="match status" value="5"/>
</dbReference>
<keyword evidence="5" id="KW-1185">Reference proteome</keyword>
<comment type="caution">
    <text evidence="4">The sequence shown here is derived from an EMBL/GenBank/DDBJ whole genome shotgun (WGS) entry which is preliminary data.</text>
</comment>
<dbReference type="Gene3D" id="2.130.10.10">
    <property type="entry name" value="YVTN repeat-like/Quinoprotein amine dehydrogenase"/>
    <property type="match status" value="2"/>
</dbReference>
<protein>
    <submittedName>
        <fullName evidence="4">WD40 domain-containing protein</fullName>
    </submittedName>
</protein>
<dbReference type="InterPro" id="IPR015943">
    <property type="entry name" value="WD40/YVTN_repeat-like_dom_sf"/>
</dbReference>
<dbReference type="CDD" id="cd00200">
    <property type="entry name" value="WD40"/>
    <property type="match status" value="1"/>
</dbReference>
<dbReference type="OrthoDB" id="538223at2759"/>
<dbReference type="Pfam" id="PF00400">
    <property type="entry name" value="WD40"/>
    <property type="match status" value="5"/>
</dbReference>
<sequence length="249" mass="26847">MWNALYSTSSHTRHWKTPTKSVRSVAISPDGSRIAAAGEDKVIYMFNAHDGTPALETPVGHTNWIKSVAFSPNGSYLVSGGDDGICLWDATSGKLLSGPLRVYGSWILSISFSPDSRHIVSALDTSDDTTIRVWEVDDGTLTPTDLVGRHDDQVNSVAFSPDVELVVPGCGNRKIRMWDSKTMSLVFDPFGSQQHTQQITSVTFSFDGRLVASGSDDGTICIFDSHSGGLVLGPLRRSSMEGGGWSSCM</sequence>
<name>L8WGW0_THACA</name>
<reference evidence="4 5" key="1">
    <citation type="journal article" date="2013" name="Nat. Commun.">
        <title>The evolution and pathogenic mechanisms of the rice sheath blight pathogen.</title>
        <authorList>
            <person name="Zheng A."/>
            <person name="Lin R."/>
            <person name="Xu L."/>
            <person name="Qin P."/>
            <person name="Tang C."/>
            <person name="Ai P."/>
            <person name="Zhang D."/>
            <person name="Liu Y."/>
            <person name="Sun Z."/>
            <person name="Feng H."/>
            <person name="Wang Y."/>
            <person name="Chen Y."/>
            <person name="Liang X."/>
            <person name="Fu R."/>
            <person name="Li Q."/>
            <person name="Zhang J."/>
            <person name="Yu X."/>
            <person name="Xie Z."/>
            <person name="Ding L."/>
            <person name="Guan P."/>
            <person name="Tang J."/>
            <person name="Liang Y."/>
            <person name="Wang S."/>
            <person name="Deng Q."/>
            <person name="Li S."/>
            <person name="Zhu J."/>
            <person name="Wang L."/>
            <person name="Liu H."/>
            <person name="Li P."/>
        </authorList>
    </citation>
    <scope>NUCLEOTIDE SEQUENCE [LARGE SCALE GENOMIC DNA]</scope>
    <source>
        <strain evidence="5">AG-1 IA</strain>
    </source>
</reference>
<dbReference type="InterPro" id="IPR036322">
    <property type="entry name" value="WD40_repeat_dom_sf"/>
</dbReference>
<evidence type="ECO:0000313" key="4">
    <source>
        <dbReference type="EMBL" id="ELU35962.1"/>
    </source>
</evidence>
<proteinExistence type="predicted"/>
<accession>L8WGW0</accession>
<keyword evidence="1 3" id="KW-0853">WD repeat</keyword>
<organism evidence="4 5">
    <name type="scientific">Thanatephorus cucumeris (strain AG1-IA)</name>
    <name type="common">Rice sheath blight fungus</name>
    <name type="synonym">Rhizoctonia solani</name>
    <dbReference type="NCBI Taxonomy" id="983506"/>
    <lineage>
        <taxon>Eukaryota</taxon>
        <taxon>Fungi</taxon>
        <taxon>Dikarya</taxon>
        <taxon>Basidiomycota</taxon>
        <taxon>Agaricomycotina</taxon>
        <taxon>Agaricomycetes</taxon>
        <taxon>Cantharellales</taxon>
        <taxon>Ceratobasidiaceae</taxon>
        <taxon>Rhizoctonia</taxon>
        <taxon>Rhizoctonia solani AG-1</taxon>
    </lineage>
</organism>
<dbReference type="AlphaFoldDB" id="L8WGW0"/>